<dbReference type="Pfam" id="PF13472">
    <property type="entry name" value="Lipase_GDSL_2"/>
    <property type="match status" value="1"/>
</dbReference>
<evidence type="ECO:0000313" key="4">
    <source>
        <dbReference type="Proteomes" id="UP000318065"/>
    </source>
</evidence>
<dbReference type="SUPFAM" id="SSF52266">
    <property type="entry name" value="SGNH hydrolase"/>
    <property type="match status" value="1"/>
</dbReference>
<dbReference type="PANTHER" id="PTHR30383:SF5">
    <property type="entry name" value="SGNH HYDROLASE-TYPE ESTERASE DOMAIN-CONTAINING PROTEIN"/>
    <property type="match status" value="1"/>
</dbReference>
<dbReference type="InterPro" id="IPR013830">
    <property type="entry name" value="SGNH_hydro"/>
</dbReference>
<sequence>MRPRAHTLPLVLLFVAALTAGSCHAAQPPLAYLSLGDSLAVGVGSSDPPERGYAPLYEARLERETGREVNLVQLGVSGETSESFIGSYPDPDESQLARAEAFLQRNPGALVTLSLGGNDLLQAPPRRRREAVERFGENLGRILHTLRRASDPPPRITVLLLYSPNPESPADGWISRMNAEILNRATRHGVAVANTPQSFRGREREYLRPGDIHPTDAGHRAIARSLARAHRIPTGTDAG</sequence>
<dbReference type="RefSeq" id="WP_172620717.1">
    <property type="nucleotide sequence ID" value="NZ_AP019791.1"/>
</dbReference>
<accession>A0A510HHC4</accession>
<dbReference type="EMBL" id="AP019791">
    <property type="protein sequence ID" value="BBL79396.1"/>
    <property type="molecule type" value="Genomic_DNA"/>
</dbReference>
<keyword evidence="4" id="KW-1185">Reference proteome</keyword>
<dbReference type="PROSITE" id="PS51257">
    <property type="entry name" value="PROKAR_LIPOPROTEIN"/>
    <property type="match status" value="1"/>
</dbReference>
<evidence type="ECO:0000256" key="1">
    <source>
        <dbReference type="SAM" id="SignalP"/>
    </source>
</evidence>
<dbReference type="InterPro" id="IPR036514">
    <property type="entry name" value="SGNH_hydro_sf"/>
</dbReference>
<protein>
    <recommendedName>
        <fullName evidence="2">SGNH hydrolase-type esterase domain-containing protein</fullName>
    </recommendedName>
</protein>
<evidence type="ECO:0000259" key="2">
    <source>
        <dbReference type="Pfam" id="PF13472"/>
    </source>
</evidence>
<keyword evidence="1" id="KW-0732">Signal</keyword>
<gene>
    <name evidence="3" type="ORF">RxyAA322_12500</name>
</gene>
<dbReference type="AlphaFoldDB" id="A0A510HHC4"/>
<dbReference type="Gene3D" id="3.40.50.1110">
    <property type="entry name" value="SGNH hydrolase"/>
    <property type="match status" value="1"/>
</dbReference>
<dbReference type="GO" id="GO:0004622">
    <property type="term" value="F:phosphatidylcholine lysophospholipase activity"/>
    <property type="evidence" value="ECO:0007669"/>
    <property type="project" value="TreeGrafter"/>
</dbReference>
<dbReference type="Proteomes" id="UP000318065">
    <property type="component" value="Chromosome"/>
</dbReference>
<organism evidence="3 4">
    <name type="scientific">Rubrobacter xylanophilus</name>
    <dbReference type="NCBI Taxonomy" id="49319"/>
    <lineage>
        <taxon>Bacteria</taxon>
        <taxon>Bacillati</taxon>
        <taxon>Actinomycetota</taxon>
        <taxon>Rubrobacteria</taxon>
        <taxon>Rubrobacterales</taxon>
        <taxon>Rubrobacteraceae</taxon>
        <taxon>Rubrobacter</taxon>
    </lineage>
</organism>
<dbReference type="CDD" id="cd00229">
    <property type="entry name" value="SGNH_hydrolase"/>
    <property type="match status" value="1"/>
</dbReference>
<name>A0A510HHC4_9ACTN</name>
<feature type="chain" id="PRO_5021846057" description="SGNH hydrolase-type esterase domain-containing protein" evidence="1">
    <location>
        <begin position="26"/>
        <end position="239"/>
    </location>
</feature>
<evidence type="ECO:0000313" key="3">
    <source>
        <dbReference type="EMBL" id="BBL79396.1"/>
    </source>
</evidence>
<dbReference type="InterPro" id="IPR051532">
    <property type="entry name" value="Ester_Hydrolysis_Enzymes"/>
</dbReference>
<reference evidence="3" key="1">
    <citation type="journal article" date="2019" name="Microbiol. Resour. Announc.">
        <title>Complete Genome Sequence of Rubrobacter xylanophilus Strain AA3-22, Isolated from Arima Onsen in Japan.</title>
        <authorList>
            <person name="Tomariguchi N."/>
            <person name="Miyazaki K."/>
        </authorList>
    </citation>
    <scope>NUCLEOTIDE SEQUENCE [LARGE SCALE GENOMIC DNA]</scope>
    <source>
        <strain evidence="3">AA3-22</strain>
    </source>
</reference>
<dbReference type="PANTHER" id="PTHR30383">
    <property type="entry name" value="THIOESTERASE 1/PROTEASE 1/LYSOPHOSPHOLIPASE L1"/>
    <property type="match status" value="1"/>
</dbReference>
<feature type="domain" description="SGNH hydrolase-type esterase" evidence="2">
    <location>
        <begin position="35"/>
        <end position="221"/>
    </location>
</feature>
<proteinExistence type="predicted"/>
<feature type="signal peptide" evidence="1">
    <location>
        <begin position="1"/>
        <end position="25"/>
    </location>
</feature>